<accession>A0A3B0R1J4</accession>
<keyword evidence="1" id="KW-0175">Coiled coil</keyword>
<evidence type="ECO:0000256" key="1">
    <source>
        <dbReference type="SAM" id="Coils"/>
    </source>
</evidence>
<dbReference type="AlphaFoldDB" id="A0A3B0R1J4"/>
<dbReference type="EMBL" id="UOEA01000090">
    <property type="protein sequence ID" value="VAV85597.1"/>
    <property type="molecule type" value="Genomic_DNA"/>
</dbReference>
<keyword evidence="2" id="KW-0472">Membrane</keyword>
<keyword evidence="2" id="KW-0812">Transmembrane</keyword>
<feature type="coiled-coil region" evidence="1">
    <location>
        <begin position="43"/>
        <end position="80"/>
    </location>
</feature>
<evidence type="ECO:0000313" key="3">
    <source>
        <dbReference type="EMBL" id="VAV85597.1"/>
    </source>
</evidence>
<organism evidence="3">
    <name type="scientific">hydrothermal vent metagenome</name>
    <dbReference type="NCBI Taxonomy" id="652676"/>
    <lineage>
        <taxon>unclassified sequences</taxon>
        <taxon>metagenomes</taxon>
        <taxon>ecological metagenomes</taxon>
    </lineage>
</organism>
<sequence>MNKWNIILLVSDIVLMGVVLFLLFRMRSSVTAASGEPRSGEKADALEAELSKVKQAARSLEIKRAEMDSLGEELKEKQDHLESVIGKVEAVIDSMAAPVGGAGASVVGAGASVVGAESSVAGAEPSRGETLAMAREMISEGKSLGEISAKLNLYRGELELLKSLDEISSE</sequence>
<feature type="transmembrane region" description="Helical" evidence="2">
    <location>
        <begin position="6"/>
        <end position="24"/>
    </location>
</feature>
<protein>
    <recommendedName>
        <fullName evidence="4">DUF2802 domain-containing protein</fullName>
    </recommendedName>
</protein>
<evidence type="ECO:0000256" key="2">
    <source>
        <dbReference type="SAM" id="Phobius"/>
    </source>
</evidence>
<keyword evidence="2" id="KW-1133">Transmembrane helix</keyword>
<gene>
    <name evidence="3" type="ORF">MNBD_DELTA01-376</name>
</gene>
<proteinExistence type="predicted"/>
<evidence type="ECO:0008006" key="4">
    <source>
        <dbReference type="Google" id="ProtNLM"/>
    </source>
</evidence>
<reference evidence="3" key="1">
    <citation type="submission" date="2018-06" db="EMBL/GenBank/DDBJ databases">
        <authorList>
            <person name="Zhirakovskaya E."/>
        </authorList>
    </citation>
    <scope>NUCLEOTIDE SEQUENCE</scope>
</reference>
<name>A0A3B0R1J4_9ZZZZ</name>